<dbReference type="Proteomes" id="UP001220964">
    <property type="component" value="Unassembled WGS sequence"/>
</dbReference>
<keyword evidence="3" id="KW-0812">Transmembrane</keyword>
<sequence length="256" mass="29176">MTFAQYDNRLVDALSRSVNHAVNRLSPFYRANPYRGPLWITEVDMRVAVSLSHGFLFNRLPKNANSTVTAMLHDYAFGGQGDAMARTAKHAFGRPVFLGRRGVAALADCFKFCIVRDPYSRTLSAYLDKIVGRQRQSRRPLRLLRDKHGTDAPTFEQFCLYLAEGGLYDDNHWAPQVAGLVLPPERFDHIGRFERLDEELDLIARRIFGRGYASERRYGPASTDAAAQLEAHYTPRAREIVQTLFRPDFETFGYPV</sequence>
<keyword evidence="4" id="KW-1133">Transmembrane helix</keyword>
<comment type="subcellular location">
    <subcellularLocation>
        <location evidence="1">Golgi apparatus membrane</location>
        <topology evidence="1">Single-pass type II membrane protein</topology>
    </subcellularLocation>
</comment>
<organism evidence="8 9">
    <name type="scientific">Psychromarinibacter sediminicola</name>
    <dbReference type="NCBI Taxonomy" id="3033385"/>
    <lineage>
        <taxon>Bacteria</taxon>
        <taxon>Pseudomonadati</taxon>
        <taxon>Pseudomonadota</taxon>
        <taxon>Alphaproteobacteria</taxon>
        <taxon>Rhodobacterales</taxon>
        <taxon>Paracoccaceae</taxon>
        <taxon>Psychromarinibacter</taxon>
    </lineage>
</organism>
<keyword evidence="7" id="KW-0325">Glycoprotein</keyword>
<dbReference type="PANTHER" id="PTHR12137">
    <property type="entry name" value="CARBOHYDRATE SULFOTRANSFERASE"/>
    <property type="match status" value="1"/>
</dbReference>
<keyword evidence="2" id="KW-0808">Transferase</keyword>
<dbReference type="PANTHER" id="PTHR12137:SF54">
    <property type="entry name" value="CARBOHYDRATE SULFOTRANSFERASE"/>
    <property type="match status" value="1"/>
</dbReference>
<name>A0AAE3NPU9_9RHOB</name>
<evidence type="ECO:0000313" key="8">
    <source>
        <dbReference type="EMBL" id="MDF0601318.1"/>
    </source>
</evidence>
<keyword evidence="9" id="KW-1185">Reference proteome</keyword>
<keyword evidence="5" id="KW-0333">Golgi apparatus</keyword>
<evidence type="ECO:0000256" key="6">
    <source>
        <dbReference type="ARBA" id="ARBA00023136"/>
    </source>
</evidence>
<evidence type="ECO:0000256" key="3">
    <source>
        <dbReference type="ARBA" id="ARBA00022692"/>
    </source>
</evidence>
<reference evidence="8" key="1">
    <citation type="submission" date="2023-03" db="EMBL/GenBank/DDBJ databases">
        <title>Multiphase analysis and comparison of six strains from genera Psychromarinibacter, Lutimaribacter, and Maritimibacter, including a novel species: Psychromarinibacter sediminicola sp. nov.</title>
        <authorList>
            <person name="Wang Y.-H."/>
            <person name="Ye M.-Q."/>
            <person name="Du Z.-J."/>
        </authorList>
    </citation>
    <scope>NUCLEOTIDE SEQUENCE</scope>
    <source>
        <strain evidence="8">C21-152</strain>
    </source>
</reference>
<evidence type="ECO:0000313" key="9">
    <source>
        <dbReference type="Proteomes" id="UP001220964"/>
    </source>
</evidence>
<comment type="caution">
    <text evidence="8">The sequence shown here is derived from an EMBL/GenBank/DDBJ whole genome shotgun (WGS) entry which is preliminary data.</text>
</comment>
<accession>A0AAE3NPU9</accession>
<evidence type="ECO:0000256" key="5">
    <source>
        <dbReference type="ARBA" id="ARBA00023034"/>
    </source>
</evidence>
<dbReference type="InterPro" id="IPR005331">
    <property type="entry name" value="Sulfotransferase"/>
</dbReference>
<dbReference type="GO" id="GO:0016051">
    <property type="term" value="P:carbohydrate biosynthetic process"/>
    <property type="evidence" value="ECO:0007669"/>
    <property type="project" value="InterPro"/>
</dbReference>
<gene>
    <name evidence="8" type="ORF">P1J78_11300</name>
</gene>
<dbReference type="GO" id="GO:0008146">
    <property type="term" value="F:sulfotransferase activity"/>
    <property type="evidence" value="ECO:0007669"/>
    <property type="project" value="InterPro"/>
</dbReference>
<dbReference type="GO" id="GO:0016020">
    <property type="term" value="C:membrane"/>
    <property type="evidence" value="ECO:0007669"/>
    <property type="project" value="InterPro"/>
</dbReference>
<proteinExistence type="predicted"/>
<keyword evidence="6" id="KW-0472">Membrane</keyword>
<dbReference type="AlphaFoldDB" id="A0AAE3NPU9"/>
<dbReference type="Pfam" id="PF03567">
    <property type="entry name" value="Sulfotransfer_2"/>
    <property type="match status" value="1"/>
</dbReference>
<evidence type="ECO:0000256" key="7">
    <source>
        <dbReference type="ARBA" id="ARBA00023180"/>
    </source>
</evidence>
<evidence type="ECO:0000256" key="4">
    <source>
        <dbReference type="ARBA" id="ARBA00022989"/>
    </source>
</evidence>
<dbReference type="InterPro" id="IPR018011">
    <property type="entry name" value="Carb_sulfotrans_8-10"/>
</dbReference>
<evidence type="ECO:0000256" key="2">
    <source>
        <dbReference type="ARBA" id="ARBA00022679"/>
    </source>
</evidence>
<protein>
    <submittedName>
        <fullName evidence="8">Sulfotransferase family protein</fullName>
    </submittedName>
</protein>
<dbReference type="EMBL" id="JARGYC010000025">
    <property type="protein sequence ID" value="MDF0601318.1"/>
    <property type="molecule type" value="Genomic_DNA"/>
</dbReference>
<evidence type="ECO:0000256" key="1">
    <source>
        <dbReference type="ARBA" id="ARBA00004323"/>
    </source>
</evidence>
<dbReference type="RefSeq" id="WP_275567458.1">
    <property type="nucleotide sequence ID" value="NZ_JARGYC010000025.1"/>
</dbReference>